<dbReference type="SUPFAM" id="SSF57903">
    <property type="entry name" value="FYVE/PHD zinc finger"/>
    <property type="match status" value="1"/>
</dbReference>
<keyword evidence="2" id="KW-0863">Zinc-finger</keyword>
<dbReference type="InterPro" id="IPR011011">
    <property type="entry name" value="Znf_FYVE_PHD"/>
</dbReference>
<dbReference type="KEGG" id="spu:115921326"/>
<dbReference type="OMA" id="PCQICAR"/>
<dbReference type="InterPro" id="IPR036691">
    <property type="entry name" value="Endo/exonu/phosph_ase_sf"/>
</dbReference>
<sequence length="415" mass="47106">MYLTLLLLTNASDIELNPGPASKYPCQICARPVTWKQRGLACDDCDQWYHVECMHMSTPVYEALAYSNVPRQCASCGMPQFSTSLFNSFVADTSNTTTGVFISISPTYKKRSLSCEKEDKILTVNFQSARNKREEIHNPIDSSDPDIILGTETWLNSNIHIAKLFPPSYELIRNDRSDGYGGVLIALKKEIIFERLPSTPDANVEAIFIKISLPKKNFLIVGALYRPPSSTPKYMEDLCQSVESLHSHDRNAVIWLGGDLNLPDIDWETQSSSGNQYPMSIKQRFLEMLQNCDLQQMVSFPIRLTNCLDLFLSNRPTLLSKCAALPGISDHDIVLIESSVVSSRNRSVKRKILLWKHANMKDFREDCLAFQQAFTEQFDRSSPVQVMWDNITTTVSHMIEKHVPSKMTSTWFNEP</sequence>
<dbReference type="InterPro" id="IPR019787">
    <property type="entry name" value="Znf_PHD-finger"/>
</dbReference>
<accession>A0A7M7SVN1</accession>
<dbReference type="AlphaFoldDB" id="A0A7M7SVN1"/>
<dbReference type="Proteomes" id="UP000007110">
    <property type="component" value="Unassembled WGS sequence"/>
</dbReference>
<dbReference type="RefSeq" id="XP_030834551.1">
    <property type="nucleotide sequence ID" value="XM_030978691.1"/>
</dbReference>
<dbReference type="SUPFAM" id="SSF56219">
    <property type="entry name" value="DNase I-like"/>
    <property type="match status" value="1"/>
</dbReference>
<dbReference type="Pfam" id="PF03372">
    <property type="entry name" value="Exo_endo_phos"/>
    <property type="match status" value="1"/>
</dbReference>
<dbReference type="PANTHER" id="PTHR33395">
    <property type="entry name" value="TRANSCRIPTASE, PUTATIVE-RELATED-RELATED"/>
    <property type="match status" value="1"/>
</dbReference>
<keyword evidence="1" id="KW-0479">Metal-binding</keyword>
<keyword evidence="6" id="KW-1185">Reference proteome</keyword>
<dbReference type="GeneID" id="115921326"/>
<feature type="domain" description="Zinc finger PHD-type" evidence="4">
    <location>
        <begin position="25"/>
        <end position="77"/>
    </location>
</feature>
<dbReference type="GO" id="GO:0031012">
    <property type="term" value="C:extracellular matrix"/>
    <property type="evidence" value="ECO:0000318"/>
    <property type="project" value="GO_Central"/>
</dbReference>
<dbReference type="InterPro" id="IPR013083">
    <property type="entry name" value="Znf_RING/FYVE/PHD"/>
</dbReference>
<evidence type="ECO:0000313" key="5">
    <source>
        <dbReference type="EnsemblMetazoa" id="XP_030834551"/>
    </source>
</evidence>
<dbReference type="InParanoid" id="A0A7M7SVN1"/>
<dbReference type="Gene3D" id="3.60.10.10">
    <property type="entry name" value="Endonuclease/exonuclease/phosphatase"/>
    <property type="match status" value="1"/>
</dbReference>
<dbReference type="GO" id="GO:0007508">
    <property type="term" value="P:larval heart development"/>
    <property type="evidence" value="ECO:0000318"/>
    <property type="project" value="GO_Central"/>
</dbReference>
<dbReference type="InterPro" id="IPR001965">
    <property type="entry name" value="Znf_PHD"/>
</dbReference>
<dbReference type="SMART" id="SM00249">
    <property type="entry name" value="PHD"/>
    <property type="match status" value="1"/>
</dbReference>
<reference evidence="6" key="1">
    <citation type="submission" date="2015-02" db="EMBL/GenBank/DDBJ databases">
        <title>Genome sequencing for Strongylocentrotus purpuratus.</title>
        <authorList>
            <person name="Murali S."/>
            <person name="Liu Y."/>
            <person name="Vee V."/>
            <person name="English A."/>
            <person name="Wang M."/>
            <person name="Skinner E."/>
            <person name="Han Y."/>
            <person name="Muzny D.M."/>
            <person name="Worley K.C."/>
            <person name="Gibbs R.A."/>
        </authorList>
    </citation>
    <scope>NUCLEOTIDE SEQUENCE</scope>
</reference>
<dbReference type="InterPro" id="IPR005135">
    <property type="entry name" value="Endo/exonuclease/phosphatase"/>
</dbReference>
<name>A0A7M7SVN1_STRPU</name>
<evidence type="ECO:0000256" key="3">
    <source>
        <dbReference type="ARBA" id="ARBA00022833"/>
    </source>
</evidence>
<protein>
    <recommendedName>
        <fullName evidence="4">Zinc finger PHD-type domain-containing protein</fullName>
    </recommendedName>
</protein>
<dbReference type="GO" id="GO:0008270">
    <property type="term" value="F:zinc ion binding"/>
    <property type="evidence" value="ECO:0007669"/>
    <property type="project" value="UniProtKB-KW"/>
</dbReference>
<organism evidence="5 6">
    <name type="scientific">Strongylocentrotus purpuratus</name>
    <name type="common">Purple sea urchin</name>
    <dbReference type="NCBI Taxonomy" id="7668"/>
    <lineage>
        <taxon>Eukaryota</taxon>
        <taxon>Metazoa</taxon>
        <taxon>Echinodermata</taxon>
        <taxon>Eleutherozoa</taxon>
        <taxon>Echinozoa</taxon>
        <taxon>Echinoidea</taxon>
        <taxon>Euechinoidea</taxon>
        <taxon>Echinacea</taxon>
        <taxon>Camarodonta</taxon>
        <taxon>Echinidea</taxon>
        <taxon>Strongylocentrotidae</taxon>
        <taxon>Strongylocentrotus</taxon>
    </lineage>
</organism>
<evidence type="ECO:0000256" key="1">
    <source>
        <dbReference type="ARBA" id="ARBA00022723"/>
    </source>
</evidence>
<reference evidence="5" key="2">
    <citation type="submission" date="2021-01" db="UniProtKB">
        <authorList>
            <consortium name="EnsemblMetazoa"/>
        </authorList>
    </citation>
    <scope>IDENTIFICATION</scope>
</reference>
<dbReference type="EnsemblMetazoa" id="XM_030978691">
    <property type="protein sequence ID" value="XP_030834551"/>
    <property type="gene ID" value="LOC115921326"/>
</dbReference>
<evidence type="ECO:0000256" key="2">
    <source>
        <dbReference type="ARBA" id="ARBA00022771"/>
    </source>
</evidence>
<proteinExistence type="predicted"/>
<keyword evidence="3" id="KW-0862">Zinc</keyword>
<dbReference type="Gene3D" id="3.30.40.10">
    <property type="entry name" value="Zinc/RING finger domain, C3HC4 (zinc finger)"/>
    <property type="match status" value="1"/>
</dbReference>
<evidence type="ECO:0000259" key="4">
    <source>
        <dbReference type="SMART" id="SM00249"/>
    </source>
</evidence>
<dbReference type="OrthoDB" id="6157628at2759"/>
<evidence type="ECO:0000313" key="6">
    <source>
        <dbReference type="Proteomes" id="UP000007110"/>
    </source>
</evidence>
<dbReference type="GO" id="GO:0003824">
    <property type="term" value="F:catalytic activity"/>
    <property type="evidence" value="ECO:0007669"/>
    <property type="project" value="InterPro"/>
</dbReference>
<dbReference type="Pfam" id="PF00628">
    <property type="entry name" value="PHD"/>
    <property type="match status" value="1"/>
</dbReference>
<dbReference type="PANTHER" id="PTHR33395:SF22">
    <property type="entry name" value="REVERSE TRANSCRIPTASE DOMAIN-CONTAINING PROTEIN"/>
    <property type="match status" value="1"/>
</dbReference>
<dbReference type="GO" id="GO:0061343">
    <property type="term" value="P:cell adhesion involved in heart morphogenesis"/>
    <property type="evidence" value="ECO:0000318"/>
    <property type="project" value="GO_Central"/>
</dbReference>